<name>A0ABW9GBC1_9GAMM</name>
<dbReference type="RefSeq" id="WP_408625293.1">
    <property type="nucleotide sequence ID" value="NZ_JBEQCT010000014.1"/>
</dbReference>
<reference evidence="1 2" key="1">
    <citation type="journal article" date="2013" name="Int. J. Syst. Evol. Microbiol.">
        <title>Celerinatantimonas yamalensis sp. nov., a cold-adapted diazotrophic bacterium from a cold permafrost brine.</title>
        <authorList>
            <person name="Shcherbakova V."/>
            <person name="Chuvilskaya N."/>
            <person name="Rivkina E."/>
            <person name="Demidov N."/>
            <person name="Uchaeva V."/>
            <person name="Suetin S."/>
            <person name="Suzina N."/>
            <person name="Gilichinsky D."/>
        </authorList>
    </citation>
    <scope>NUCLEOTIDE SEQUENCE [LARGE SCALE GENOMIC DNA]</scope>
    <source>
        <strain evidence="1 2">C7</strain>
    </source>
</reference>
<evidence type="ECO:0000313" key="2">
    <source>
        <dbReference type="Proteomes" id="UP001629953"/>
    </source>
</evidence>
<protein>
    <submittedName>
        <fullName evidence="1">Uncharacterized protein</fullName>
    </submittedName>
</protein>
<accession>A0ABW9GBC1</accession>
<organism evidence="1 2">
    <name type="scientific">Celerinatantimonas yamalensis</name>
    <dbReference type="NCBI Taxonomy" id="559956"/>
    <lineage>
        <taxon>Bacteria</taxon>
        <taxon>Pseudomonadati</taxon>
        <taxon>Pseudomonadota</taxon>
        <taxon>Gammaproteobacteria</taxon>
        <taxon>Celerinatantimonadaceae</taxon>
        <taxon>Celerinatantimonas</taxon>
    </lineage>
</organism>
<sequence>MKLIIEFFNAVIIATVGLFSLEAISVQYNTRSNERSASTPTE</sequence>
<proteinExistence type="predicted"/>
<comment type="caution">
    <text evidence="1">The sequence shown here is derived from an EMBL/GenBank/DDBJ whole genome shotgun (WGS) entry which is preliminary data.</text>
</comment>
<keyword evidence="2" id="KW-1185">Reference proteome</keyword>
<dbReference type="Proteomes" id="UP001629953">
    <property type="component" value="Unassembled WGS sequence"/>
</dbReference>
<gene>
    <name evidence="1" type="ORF">ABUE30_18365</name>
</gene>
<evidence type="ECO:0000313" key="1">
    <source>
        <dbReference type="EMBL" id="MFM2486994.1"/>
    </source>
</evidence>
<dbReference type="EMBL" id="JBEQCT010000014">
    <property type="protein sequence ID" value="MFM2486994.1"/>
    <property type="molecule type" value="Genomic_DNA"/>
</dbReference>